<dbReference type="InterPro" id="IPR001173">
    <property type="entry name" value="Glyco_trans_2-like"/>
</dbReference>
<feature type="domain" description="Glycosyltransferase 2-like" evidence="8">
    <location>
        <begin position="206"/>
        <end position="417"/>
    </location>
</feature>
<comment type="caution">
    <text evidence="9">The sequence shown here is derived from an EMBL/GenBank/DDBJ whole genome shotgun (WGS) entry which is preliminary data.</text>
</comment>
<evidence type="ECO:0000256" key="4">
    <source>
        <dbReference type="ARBA" id="ARBA00022692"/>
    </source>
</evidence>
<keyword evidence="6 7" id="KW-0472">Membrane</keyword>
<feature type="transmembrane region" description="Helical" evidence="7">
    <location>
        <begin position="12"/>
        <end position="36"/>
    </location>
</feature>
<dbReference type="CDD" id="cd06423">
    <property type="entry name" value="CESA_like"/>
    <property type="match status" value="1"/>
</dbReference>
<dbReference type="PANTHER" id="PTHR43867:SF2">
    <property type="entry name" value="CELLULOSE SYNTHASE CATALYTIC SUBUNIT A [UDP-FORMING]"/>
    <property type="match status" value="1"/>
</dbReference>
<keyword evidence="4 7" id="KW-0812">Transmembrane</keyword>
<evidence type="ECO:0000313" key="10">
    <source>
        <dbReference type="Proteomes" id="UP000625316"/>
    </source>
</evidence>
<evidence type="ECO:0000256" key="1">
    <source>
        <dbReference type="ARBA" id="ARBA00004141"/>
    </source>
</evidence>
<keyword evidence="10" id="KW-1185">Reference proteome</keyword>
<protein>
    <submittedName>
        <fullName evidence="9">Glycosyltransferase family 2 protein</fullName>
    </submittedName>
</protein>
<feature type="transmembrane region" description="Helical" evidence="7">
    <location>
        <begin position="48"/>
        <end position="74"/>
    </location>
</feature>
<dbReference type="AlphaFoldDB" id="A0A928VR90"/>
<evidence type="ECO:0000256" key="7">
    <source>
        <dbReference type="SAM" id="Phobius"/>
    </source>
</evidence>
<dbReference type="GO" id="GO:0016020">
    <property type="term" value="C:membrane"/>
    <property type="evidence" value="ECO:0007669"/>
    <property type="project" value="UniProtKB-SubCell"/>
</dbReference>
<evidence type="ECO:0000256" key="2">
    <source>
        <dbReference type="ARBA" id="ARBA00022676"/>
    </source>
</evidence>
<dbReference type="GO" id="GO:0016757">
    <property type="term" value="F:glycosyltransferase activity"/>
    <property type="evidence" value="ECO:0007669"/>
    <property type="project" value="UniProtKB-KW"/>
</dbReference>
<evidence type="ECO:0000256" key="5">
    <source>
        <dbReference type="ARBA" id="ARBA00022989"/>
    </source>
</evidence>
<dbReference type="Pfam" id="PF13632">
    <property type="entry name" value="Glyco_trans_2_3"/>
    <property type="match status" value="1"/>
</dbReference>
<comment type="subcellular location">
    <subcellularLocation>
        <location evidence="1">Membrane</location>
        <topology evidence="1">Multi-pass membrane protein</topology>
    </subcellularLocation>
</comment>
<dbReference type="InterPro" id="IPR029044">
    <property type="entry name" value="Nucleotide-diphossugar_trans"/>
</dbReference>
<evidence type="ECO:0000256" key="3">
    <source>
        <dbReference type="ARBA" id="ARBA00022679"/>
    </source>
</evidence>
<feature type="transmembrane region" description="Helical" evidence="7">
    <location>
        <begin position="367"/>
        <end position="387"/>
    </location>
</feature>
<evidence type="ECO:0000259" key="8">
    <source>
        <dbReference type="Pfam" id="PF13632"/>
    </source>
</evidence>
<dbReference type="InterPro" id="IPR050321">
    <property type="entry name" value="Glycosyltr_2/OpgH_subfam"/>
</dbReference>
<dbReference type="PANTHER" id="PTHR43867">
    <property type="entry name" value="CELLULOSE SYNTHASE CATALYTIC SUBUNIT A [UDP-FORMING]"/>
    <property type="match status" value="1"/>
</dbReference>
<gene>
    <name evidence="9" type="ORF">IQ266_15405</name>
</gene>
<evidence type="ECO:0000256" key="6">
    <source>
        <dbReference type="ARBA" id="ARBA00023136"/>
    </source>
</evidence>
<accession>A0A928VR90</accession>
<sequence>MKKELLHKPFVLFGAILDKIIFTHVLVLGLPTILYYCVLVNGGDLVVLHLLIPILYVVTSVVVMGEALATLTAYRSFRRYKPQRGLLQKWIGQDRQHRRVTQAPAVTVPELQPPRSSLIVAAYLPNEQDIIFETLEYILGTIHRPPAGFELILAYNRPERLAIEAELEAMAEKYPELVLLNVEGSRSKAENINEALKIVTGDVTGILDADHRPNPDCFERAWRWLATGQYAAVQGRNVIRNYNENLLARLIGVEFECMYGVSHPAKSLLVDTGMFCGSNGYWRTSILRRVKFSHRMLTEDIDATLRALLRGHNIMHDPNIITTELAPESLKAFWSQRKRWAQGWLEVALKHQMPLIRSRKLDGWQKVYWSMLLIYSAAFHFIALQVFPMFIGLTLSQLEAPTVAQEYVWFTTGMTLLSGPIQALAAWAVRSRSTKQTFFDYVFYCIAIPFYCIFKNVIAIIAIYDHFMGDREWVVTARGSSNRPAPMGLPYADVRDRAS</sequence>
<dbReference type="SUPFAM" id="SSF53448">
    <property type="entry name" value="Nucleotide-diphospho-sugar transferases"/>
    <property type="match status" value="1"/>
</dbReference>
<feature type="transmembrane region" description="Helical" evidence="7">
    <location>
        <begin position="407"/>
        <end position="429"/>
    </location>
</feature>
<keyword evidence="2" id="KW-0328">Glycosyltransferase</keyword>
<dbReference type="Proteomes" id="UP000625316">
    <property type="component" value="Unassembled WGS sequence"/>
</dbReference>
<name>A0A928VR90_9CYAN</name>
<keyword evidence="3" id="KW-0808">Transferase</keyword>
<organism evidence="9 10">
    <name type="scientific">Romeriopsis navalis LEGE 11480</name>
    <dbReference type="NCBI Taxonomy" id="2777977"/>
    <lineage>
        <taxon>Bacteria</taxon>
        <taxon>Bacillati</taxon>
        <taxon>Cyanobacteriota</taxon>
        <taxon>Cyanophyceae</taxon>
        <taxon>Leptolyngbyales</taxon>
        <taxon>Leptolyngbyaceae</taxon>
        <taxon>Romeriopsis</taxon>
        <taxon>Romeriopsis navalis</taxon>
    </lineage>
</organism>
<dbReference type="EMBL" id="JADEXQ010000053">
    <property type="protein sequence ID" value="MBE9031120.1"/>
    <property type="molecule type" value="Genomic_DNA"/>
</dbReference>
<dbReference type="Gene3D" id="3.90.550.10">
    <property type="entry name" value="Spore Coat Polysaccharide Biosynthesis Protein SpsA, Chain A"/>
    <property type="match status" value="1"/>
</dbReference>
<evidence type="ECO:0000313" key="9">
    <source>
        <dbReference type="EMBL" id="MBE9031120.1"/>
    </source>
</evidence>
<dbReference type="RefSeq" id="WP_264325949.1">
    <property type="nucleotide sequence ID" value="NZ_JADEXQ010000053.1"/>
</dbReference>
<feature type="transmembrane region" description="Helical" evidence="7">
    <location>
        <begin position="441"/>
        <end position="464"/>
    </location>
</feature>
<keyword evidence="5 7" id="KW-1133">Transmembrane helix</keyword>
<proteinExistence type="predicted"/>
<reference evidence="9" key="1">
    <citation type="submission" date="2020-10" db="EMBL/GenBank/DDBJ databases">
        <authorList>
            <person name="Castelo-Branco R."/>
            <person name="Eusebio N."/>
            <person name="Adriana R."/>
            <person name="Vieira A."/>
            <person name="Brugerolle De Fraissinette N."/>
            <person name="Rezende De Castro R."/>
            <person name="Schneider M.P."/>
            <person name="Vasconcelos V."/>
            <person name="Leao P.N."/>
        </authorList>
    </citation>
    <scope>NUCLEOTIDE SEQUENCE</scope>
    <source>
        <strain evidence="9">LEGE 11480</strain>
    </source>
</reference>